<dbReference type="AlphaFoldDB" id="W7IHZ1"/>
<feature type="region of interest" description="Disordered" evidence="1">
    <location>
        <begin position="128"/>
        <end position="150"/>
    </location>
</feature>
<gene>
    <name evidence="2" type="ORF">DRE_00220</name>
</gene>
<name>W7IHZ1_9PEZI</name>
<feature type="compositionally biased region" description="Low complexity" evidence="1">
    <location>
        <begin position="13"/>
        <end position="32"/>
    </location>
</feature>
<accession>W7IHZ1</accession>
<feature type="compositionally biased region" description="Basic and acidic residues" evidence="1">
    <location>
        <begin position="128"/>
        <end position="148"/>
    </location>
</feature>
<feature type="compositionally biased region" description="Polar residues" evidence="1">
    <location>
        <begin position="223"/>
        <end position="244"/>
    </location>
</feature>
<dbReference type="OrthoDB" id="10266820at2759"/>
<keyword evidence="3" id="KW-1185">Reference proteome</keyword>
<feature type="compositionally biased region" description="Polar residues" evidence="1">
    <location>
        <begin position="257"/>
        <end position="267"/>
    </location>
</feature>
<evidence type="ECO:0000256" key="1">
    <source>
        <dbReference type="SAM" id="MobiDB-lite"/>
    </source>
</evidence>
<evidence type="ECO:0000313" key="2">
    <source>
        <dbReference type="EMBL" id="EWC48915.1"/>
    </source>
</evidence>
<feature type="compositionally biased region" description="Pro residues" evidence="1">
    <location>
        <begin position="38"/>
        <end position="56"/>
    </location>
</feature>
<dbReference type="HOGENOM" id="CLU_1042159_0_0_1"/>
<dbReference type="Proteomes" id="UP000024837">
    <property type="component" value="Unassembled WGS sequence"/>
</dbReference>
<protein>
    <submittedName>
        <fullName evidence="2">Uncharacterized protein</fullName>
    </submittedName>
</protein>
<proteinExistence type="predicted"/>
<evidence type="ECO:0000313" key="3">
    <source>
        <dbReference type="Proteomes" id="UP000024837"/>
    </source>
</evidence>
<sequence>MTKTNSNPAFVASNEEASPSSDTSSTIVSSAPKLEAGPDPPFAWSPSPPPPAPPPASRKRKHSDKAPVTSLRGPPPPKKRKVRSYPLIETKHVIDYIVVFDPNTALERRNNRRLKIRSPSKLEQDEARINRIRNEPKPRKNRPRDCPDPKCTADISWSNQRSYENHLSEHNICMFMCNICYHEYPRKDNAIRHLQEDRVHNDLQEELTAEILKRREAGEDSGFESSALSQSPSPNNTPFRTQSGLRDRKPRAPTGPNRPNSNNIRYV</sequence>
<reference evidence="2 3" key="1">
    <citation type="submission" date="2013-05" db="EMBL/GenBank/DDBJ databases">
        <title>Drechslerella stenobrocha genome reveals carnivorous origination and mechanical trapping mechanism of predatory fungi.</title>
        <authorList>
            <person name="Liu X."/>
            <person name="Zhang W."/>
            <person name="Liu K."/>
        </authorList>
    </citation>
    <scope>NUCLEOTIDE SEQUENCE [LARGE SCALE GENOMIC DNA]</scope>
    <source>
        <strain evidence="2 3">248</strain>
    </source>
</reference>
<feature type="region of interest" description="Disordered" evidence="1">
    <location>
        <begin position="215"/>
        <end position="267"/>
    </location>
</feature>
<feature type="region of interest" description="Disordered" evidence="1">
    <location>
        <begin position="1"/>
        <end position="84"/>
    </location>
</feature>
<organism evidence="2 3">
    <name type="scientific">Drechslerella stenobrocha 248</name>
    <dbReference type="NCBI Taxonomy" id="1043628"/>
    <lineage>
        <taxon>Eukaryota</taxon>
        <taxon>Fungi</taxon>
        <taxon>Dikarya</taxon>
        <taxon>Ascomycota</taxon>
        <taxon>Pezizomycotina</taxon>
        <taxon>Orbiliomycetes</taxon>
        <taxon>Orbiliales</taxon>
        <taxon>Orbiliaceae</taxon>
        <taxon>Drechslerella</taxon>
    </lineage>
</organism>
<dbReference type="EMBL" id="KI966371">
    <property type="protein sequence ID" value="EWC48915.1"/>
    <property type="molecule type" value="Genomic_DNA"/>
</dbReference>